<dbReference type="GO" id="GO:0008776">
    <property type="term" value="F:acetate kinase activity"/>
    <property type="evidence" value="ECO:0007669"/>
    <property type="project" value="UniProtKB-UniRule"/>
</dbReference>
<feature type="site" description="Transition state stabilizer" evidence="9">
    <location>
        <position position="178"/>
    </location>
</feature>
<keyword evidence="2 9" id="KW-0963">Cytoplasm</keyword>
<dbReference type="Proteomes" id="UP000275012">
    <property type="component" value="Unassembled WGS sequence"/>
</dbReference>
<evidence type="ECO:0000313" key="12">
    <source>
        <dbReference type="Proteomes" id="UP000275012"/>
    </source>
</evidence>
<dbReference type="NCBIfam" id="NF005462">
    <property type="entry name" value="PRK07058.1"/>
    <property type="match status" value="1"/>
</dbReference>
<comment type="similarity">
    <text evidence="1 9 10">Belongs to the acetokinase family.</text>
</comment>
<evidence type="ECO:0000256" key="9">
    <source>
        <dbReference type="HAMAP-Rule" id="MF_00020"/>
    </source>
</evidence>
<dbReference type="Pfam" id="PF00871">
    <property type="entry name" value="Acetate_kinase"/>
    <property type="match status" value="1"/>
</dbReference>
<dbReference type="GO" id="GO:0005524">
    <property type="term" value="F:ATP binding"/>
    <property type="evidence" value="ECO:0007669"/>
    <property type="project" value="UniProtKB-KW"/>
</dbReference>
<dbReference type="PIRSF" id="PIRSF000722">
    <property type="entry name" value="Acetate_prop_kin"/>
    <property type="match status" value="1"/>
</dbReference>
<keyword evidence="3 9" id="KW-0808">Transferase</keyword>
<keyword evidence="7 9" id="KW-0067">ATP-binding</keyword>
<comment type="cofactor">
    <cofactor evidence="9">
        <name>Mg(2+)</name>
        <dbReference type="ChEBI" id="CHEBI:18420"/>
    </cofactor>
    <cofactor evidence="9">
        <name>Mn(2+)</name>
        <dbReference type="ChEBI" id="CHEBI:29035"/>
    </cofactor>
    <text evidence="9">Mg(2+). Can also accept Mn(2+).</text>
</comment>
<comment type="subcellular location">
    <subcellularLocation>
        <location evidence="9">Cytoplasm</location>
    </subcellularLocation>
</comment>
<dbReference type="HAMAP" id="MF_00020">
    <property type="entry name" value="Acetate_kinase"/>
    <property type="match status" value="1"/>
</dbReference>
<dbReference type="GO" id="GO:0006085">
    <property type="term" value="P:acetyl-CoA biosynthetic process"/>
    <property type="evidence" value="ECO:0007669"/>
    <property type="project" value="UniProtKB-UniRule"/>
</dbReference>
<proteinExistence type="inferred from homology"/>
<feature type="active site" description="Proton donor/acceptor" evidence="9">
    <location>
        <position position="147"/>
    </location>
</feature>
<keyword evidence="5 9" id="KW-0547">Nucleotide-binding</keyword>
<evidence type="ECO:0000256" key="8">
    <source>
        <dbReference type="ARBA" id="ARBA00022842"/>
    </source>
</evidence>
<keyword evidence="6 9" id="KW-0418">Kinase</keyword>
<evidence type="ECO:0000256" key="2">
    <source>
        <dbReference type="ARBA" id="ARBA00022490"/>
    </source>
</evidence>
<dbReference type="PANTHER" id="PTHR21060">
    <property type="entry name" value="ACETATE KINASE"/>
    <property type="match status" value="1"/>
</dbReference>
<reference evidence="11 12" key="1">
    <citation type="submission" date="2018-10" db="EMBL/GenBank/DDBJ databases">
        <title>Proposal of Lysobacter pythonis sp. nov. isolated from royal pythons (Python regius).</title>
        <authorList>
            <person name="Hans-Juergen B."/>
            <person name="Huptas C."/>
            <person name="Sandra B."/>
            <person name="Igor L."/>
            <person name="Joachim S."/>
            <person name="Siegfried S."/>
            <person name="Mareike W."/>
            <person name="Peter K."/>
        </authorList>
    </citation>
    <scope>NUCLEOTIDE SEQUENCE [LARGE SCALE GENOMIC DNA]</scope>
    <source>
        <strain evidence="11 12">4284/11</strain>
    </source>
</reference>
<evidence type="ECO:0000256" key="10">
    <source>
        <dbReference type="RuleBase" id="RU003835"/>
    </source>
</evidence>
<dbReference type="InterPro" id="IPR000890">
    <property type="entry name" value="Aliphatic_acid_kin_short-chain"/>
</dbReference>
<dbReference type="PRINTS" id="PR00471">
    <property type="entry name" value="ACETATEKNASE"/>
</dbReference>
<dbReference type="EC" id="2.7.2.1" evidence="9"/>
<dbReference type="UniPathway" id="UPA00340">
    <property type="reaction ID" value="UER00458"/>
</dbReference>
<feature type="binding site" evidence="9">
    <location>
        <position position="15"/>
    </location>
    <ligand>
        <name>ATP</name>
        <dbReference type="ChEBI" id="CHEBI:30616"/>
    </ligand>
</feature>
<dbReference type="PROSITE" id="PS01076">
    <property type="entry name" value="ACETATE_KINASE_2"/>
    <property type="match status" value="1"/>
</dbReference>
<keyword evidence="12" id="KW-1185">Reference proteome</keyword>
<keyword evidence="8 9" id="KW-0460">Magnesium</keyword>
<dbReference type="AlphaFoldDB" id="A0A3M2HML8"/>
<dbReference type="Gene3D" id="3.30.420.40">
    <property type="match status" value="2"/>
</dbReference>
<evidence type="ECO:0000313" key="11">
    <source>
        <dbReference type="EMBL" id="RMH90961.1"/>
    </source>
</evidence>
<feature type="binding site" evidence="9">
    <location>
        <position position="376"/>
    </location>
    <ligand>
        <name>Mg(2+)</name>
        <dbReference type="ChEBI" id="CHEBI:18420"/>
    </ligand>
</feature>
<comment type="caution">
    <text evidence="11">The sequence shown here is derived from an EMBL/GenBank/DDBJ whole genome shotgun (WGS) entry which is preliminary data.</text>
</comment>
<dbReference type="GO" id="GO:0006083">
    <property type="term" value="P:acetate metabolic process"/>
    <property type="evidence" value="ECO:0007669"/>
    <property type="project" value="TreeGrafter"/>
</dbReference>
<dbReference type="InterPro" id="IPR023865">
    <property type="entry name" value="Aliphatic_acid_kinase_CS"/>
</dbReference>
<evidence type="ECO:0000256" key="6">
    <source>
        <dbReference type="ARBA" id="ARBA00022777"/>
    </source>
</evidence>
<evidence type="ECO:0000256" key="7">
    <source>
        <dbReference type="ARBA" id="ARBA00022840"/>
    </source>
</evidence>
<feature type="binding site" evidence="9">
    <location>
        <begin position="205"/>
        <end position="209"/>
    </location>
    <ligand>
        <name>ATP</name>
        <dbReference type="ChEBI" id="CHEBI:30616"/>
    </ligand>
</feature>
<keyword evidence="4 9" id="KW-0479">Metal-binding</keyword>
<name>A0A3M2HML8_9GAMM</name>
<dbReference type="InterPro" id="IPR043129">
    <property type="entry name" value="ATPase_NBD"/>
</dbReference>
<evidence type="ECO:0000256" key="1">
    <source>
        <dbReference type="ARBA" id="ARBA00008748"/>
    </source>
</evidence>
<organism evidence="11 12">
    <name type="scientific">Solilutibacter pythonis</name>
    <dbReference type="NCBI Taxonomy" id="2483112"/>
    <lineage>
        <taxon>Bacteria</taxon>
        <taxon>Pseudomonadati</taxon>
        <taxon>Pseudomonadota</taxon>
        <taxon>Gammaproteobacteria</taxon>
        <taxon>Lysobacterales</taxon>
        <taxon>Lysobacteraceae</taxon>
        <taxon>Solilutibacter</taxon>
    </lineage>
</organism>
<protein>
    <recommendedName>
        <fullName evidence="9">Acetate kinase</fullName>
        <ecNumber evidence="9">2.7.2.1</ecNumber>
    </recommendedName>
    <alternativeName>
        <fullName evidence="9">Acetokinase</fullName>
    </alternativeName>
</protein>
<evidence type="ECO:0000256" key="3">
    <source>
        <dbReference type="ARBA" id="ARBA00022679"/>
    </source>
</evidence>
<accession>A0A3M2HML8</accession>
<dbReference type="OrthoDB" id="9802453at2"/>
<feature type="binding site" evidence="9">
    <location>
        <begin position="325"/>
        <end position="329"/>
    </location>
    <ligand>
        <name>ATP</name>
        <dbReference type="ChEBI" id="CHEBI:30616"/>
    </ligand>
</feature>
<sequence>MSRILTFNAGSSTIKLGVFEASGGDVRMLADGVLDLRLEPLQLRLDENGCREMFALQARITDDLGEVIEAVLDIIDARWPGAAFAAAGHRIVHGGAEFVAPVVLDEAVIAKLDALAPLAPLHQPAGLRLIRAMRRARPGQPQIACFDTAFHHTQTALAKRMAIPRALHDEGVRRYGFHGLSYQFIAEELRRREPALLAKKLVVAHLGSGASLCALEHGVSRDTSMGFSALDGIPMATRPGELDAGVPLYLQQQRGMSVDELQHWLYHDCGLKGVSGISADTRVLLESGAPEAAEAIDLFCFRIARGISALANTLGGLDGVVFTAGIGENQPPIRARVCEWLSWLGAKIDAGANARAERVLDAEGSRIAIRMIATDEERVIARSVAGLL</sequence>
<comment type="pathway">
    <text evidence="9">Metabolic intermediate biosynthesis; acetyl-CoA biosynthesis; acetyl-CoA from acetate: step 1/2.</text>
</comment>
<comment type="catalytic activity">
    <reaction evidence="9">
        <text>acetate + ATP = acetyl phosphate + ADP</text>
        <dbReference type="Rhea" id="RHEA:11352"/>
        <dbReference type="ChEBI" id="CHEBI:22191"/>
        <dbReference type="ChEBI" id="CHEBI:30089"/>
        <dbReference type="ChEBI" id="CHEBI:30616"/>
        <dbReference type="ChEBI" id="CHEBI:456216"/>
        <dbReference type="EC" id="2.7.2.1"/>
    </reaction>
</comment>
<gene>
    <name evidence="9" type="primary">ackA</name>
    <name evidence="11" type="ORF">EBB59_09300</name>
</gene>
<feature type="binding site" evidence="9">
    <location>
        <position position="8"/>
    </location>
    <ligand>
        <name>Mg(2+)</name>
        <dbReference type="ChEBI" id="CHEBI:18420"/>
    </ligand>
</feature>
<dbReference type="EMBL" id="RFLY01000012">
    <property type="protein sequence ID" value="RMH90961.1"/>
    <property type="molecule type" value="Genomic_DNA"/>
</dbReference>
<dbReference type="SUPFAM" id="SSF53067">
    <property type="entry name" value="Actin-like ATPase domain"/>
    <property type="match status" value="2"/>
</dbReference>
<feature type="binding site" evidence="9">
    <location>
        <begin position="280"/>
        <end position="282"/>
    </location>
    <ligand>
        <name>ATP</name>
        <dbReference type="ChEBI" id="CHEBI:30616"/>
    </ligand>
</feature>
<dbReference type="GO" id="GO:0000287">
    <property type="term" value="F:magnesium ion binding"/>
    <property type="evidence" value="ECO:0007669"/>
    <property type="project" value="UniProtKB-UniRule"/>
</dbReference>
<dbReference type="PANTHER" id="PTHR21060:SF21">
    <property type="entry name" value="ACETATE KINASE"/>
    <property type="match status" value="1"/>
</dbReference>
<feature type="binding site" evidence="9">
    <location>
        <position position="90"/>
    </location>
    <ligand>
        <name>substrate</name>
    </ligand>
</feature>
<evidence type="ECO:0000256" key="4">
    <source>
        <dbReference type="ARBA" id="ARBA00022723"/>
    </source>
</evidence>
<comment type="function">
    <text evidence="9">Catalyzes the formation of acetyl phosphate from acetate and ATP. Can also catalyze the reverse reaction.</text>
</comment>
<dbReference type="NCBIfam" id="TIGR00016">
    <property type="entry name" value="ackA"/>
    <property type="match status" value="1"/>
</dbReference>
<dbReference type="InterPro" id="IPR004372">
    <property type="entry name" value="Ac/propionate_kinase"/>
</dbReference>
<feature type="site" description="Transition state stabilizer" evidence="9">
    <location>
        <position position="238"/>
    </location>
</feature>
<dbReference type="RefSeq" id="WP_122101885.1">
    <property type="nucleotide sequence ID" value="NZ_RFLY01000012.1"/>
</dbReference>
<dbReference type="GO" id="GO:0005829">
    <property type="term" value="C:cytosol"/>
    <property type="evidence" value="ECO:0007669"/>
    <property type="project" value="TreeGrafter"/>
</dbReference>
<evidence type="ECO:0000256" key="5">
    <source>
        <dbReference type="ARBA" id="ARBA00022741"/>
    </source>
</evidence>
<comment type="subunit">
    <text evidence="9">Homodimer.</text>
</comment>